<reference evidence="3 4" key="1">
    <citation type="submission" date="2018-09" db="EMBL/GenBank/DDBJ databases">
        <authorList>
            <person name="Livingstone P.G."/>
            <person name="Whitworth D.E."/>
        </authorList>
    </citation>
    <scope>NUCLEOTIDE SEQUENCE [LARGE SCALE GENOMIC DNA]</scope>
    <source>
        <strain evidence="3 4">CA031B</strain>
    </source>
</reference>
<protein>
    <recommendedName>
        <fullName evidence="2">Transposase DDE domain-containing protein</fullName>
    </recommendedName>
</protein>
<gene>
    <name evidence="3" type="ORF">D7Y13_02915</name>
</gene>
<feature type="region of interest" description="Disordered" evidence="1">
    <location>
        <begin position="33"/>
        <end position="83"/>
    </location>
</feature>
<feature type="domain" description="Transposase DDE" evidence="2">
    <location>
        <begin position="15"/>
        <end position="74"/>
    </location>
</feature>
<comment type="caution">
    <text evidence="3">The sequence shown here is derived from an EMBL/GenBank/DDBJ whole genome shotgun (WGS) entry which is preliminary data.</text>
</comment>
<accession>A0ABX9QR06</accession>
<keyword evidence="4" id="KW-1185">Reference proteome</keyword>
<evidence type="ECO:0000259" key="2">
    <source>
        <dbReference type="Pfam" id="PF13751"/>
    </source>
</evidence>
<dbReference type="Pfam" id="PF13751">
    <property type="entry name" value="DDE_Tnp_1_6"/>
    <property type="match status" value="1"/>
</dbReference>
<evidence type="ECO:0000313" key="4">
    <source>
        <dbReference type="Proteomes" id="UP000278907"/>
    </source>
</evidence>
<dbReference type="EMBL" id="RAWI01000012">
    <property type="protein sequence ID" value="RKI16218.1"/>
    <property type="molecule type" value="Genomic_DNA"/>
</dbReference>
<proteinExistence type="predicted"/>
<name>A0ABX9QR06_9BACT</name>
<dbReference type="Proteomes" id="UP000278907">
    <property type="component" value="Unassembled WGS sequence"/>
</dbReference>
<evidence type="ECO:0000256" key="1">
    <source>
        <dbReference type="SAM" id="MobiDB-lite"/>
    </source>
</evidence>
<dbReference type="InterPro" id="IPR025668">
    <property type="entry name" value="Tnp_DDE_dom"/>
</dbReference>
<evidence type="ECO:0000313" key="3">
    <source>
        <dbReference type="EMBL" id="RKI16218.1"/>
    </source>
</evidence>
<organism evidence="3 4">
    <name type="scientific">Corallococcus praedator</name>
    <dbReference type="NCBI Taxonomy" id="2316724"/>
    <lineage>
        <taxon>Bacteria</taxon>
        <taxon>Pseudomonadati</taxon>
        <taxon>Myxococcota</taxon>
        <taxon>Myxococcia</taxon>
        <taxon>Myxococcales</taxon>
        <taxon>Cystobacterineae</taxon>
        <taxon>Myxococcaceae</taxon>
        <taxon>Corallococcus</taxon>
    </lineage>
</organism>
<sequence>MSAGEVEPFEPGAVVHFDPEACGPCKLRPSCTQAASGKGRSVTMGDDERLQQRLRSRPQSRAGRAQQNPQRHTETTSTSHRTFPSKLVHLTHILSLLLLPFHFHLL</sequence>